<sequence length="342" mass="40163">MIKKFIKDLFYLSFLLSVSLFVSANDLKEDKKEIILDLEHKFNFLHDKQNGFIKYVPNINYFYNKKYDVGLKRKLSITQLVKIMIENKNINSYEEEDKLAYIFKILEIKTDSDFDYYRLLKDKDKYIALYQQVVDKAKVYLDEISTIPISYQKIMPFNISKYNYSFDEENLYIDDEAFYFDIGDLNIGSNTSSDYGKLELSVSKLSDSLPCLNNRRNNCHYIHIPIDIAEKLYNLNKEQGFTVLLKLKLKYLGEPELDYSSSKLLLPVELQDADIIFIDNTSNYIKLINAIRYNYQLAYKEIEEEKGIFDKKIIYQTKIVFSNGEDDVDIGDVEESGDDNGI</sequence>
<dbReference type="Proteomes" id="UP000092626">
    <property type="component" value="Unassembled WGS sequence"/>
</dbReference>
<keyword evidence="1" id="KW-0732">Signal</keyword>
<dbReference type="EMBL" id="JTJR01000029">
    <property type="protein sequence ID" value="OBX04209.1"/>
    <property type="molecule type" value="Genomic_DNA"/>
</dbReference>
<accession>A0A1A7PQ73</accession>
<name>A0A1A7PQ73_9PAST</name>
<feature type="signal peptide" evidence="1">
    <location>
        <begin position="1"/>
        <end position="24"/>
    </location>
</feature>
<dbReference type="AlphaFoldDB" id="A0A1A7PQ73"/>
<feature type="chain" id="PRO_5008359277" evidence="1">
    <location>
        <begin position="25"/>
        <end position="342"/>
    </location>
</feature>
<dbReference type="RefSeq" id="WP_065237608.1">
    <property type="nucleotide sequence ID" value="NZ_JTJR01000029.1"/>
</dbReference>
<reference evidence="2 3" key="1">
    <citation type="submission" date="2014-11" db="EMBL/GenBank/DDBJ databases">
        <title>Pan-genome of Gallibacterium spp.</title>
        <authorList>
            <person name="Kudirkiene E."/>
            <person name="Bojesen A.M."/>
        </authorList>
    </citation>
    <scope>NUCLEOTIDE SEQUENCE [LARGE SCALE GENOMIC DNA]</scope>
    <source>
        <strain evidence="2 3">59/S3/89</strain>
    </source>
</reference>
<evidence type="ECO:0000313" key="3">
    <source>
        <dbReference type="Proteomes" id="UP000092626"/>
    </source>
</evidence>
<evidence type="ECO:0000256" key="1">
    <source>
        <dbReference type="SAM" id="SignalP"/>
    </source>
</evidence>
<protein>
    <submittedName>
        <fullName evidence="2">Uncharacterized protein</fullName>
    </submittedName>
</protein>
<evidence type="ECO:0000313" key="2">
    <source>
        <dbReference type="EMBL" id="OBX04209.1"/>
    </source>
</evidence>
<gene>
    <name evidence="2" type="ORF">QV06_07560</name>
</gene>
<proteinExistence type="predicted"/>
<organism evidence="2 3">
    <name type="scientific">Gallibacterium genomosp. 3</name>
    <dbReference type="NCBI Taxonomy" id="505345"/>
    <lineage>
        <taxon>Bacteria</taxon>
        <taxon>Pseudomonadati</taxon>
        <taxon>Pseudomonadota</taxon>
        <taxon>Gammaproteobacteria</taxon>
        <taxon>Pasteurellales</taxon>
        <taxon>Pasteurellaceae</taxon>
        <taxon>Gallibacterium</taxon>
    </lineage>
</organism>
<dbReference type="STRING" id="505345.QV06_07560"/>
<comment type="caution">
    <text evidence="2">The sequence shown here is derived from an EMBL/GenBank/DDBJ whole genome shotgun (WGS) entry which is preliminary data.</text>
</comment>